<gene>
    <name evidence="4" type="ORF">THAOC_12260</name>
</gene>
<organism evidence="4 5">
    <name type="scientific">Thalassiosira oceanica</name>
    <name type="common">Marine diatom</name>
    <dbReference type="NCBI Taxonomy" id="159749"/>
    <lineage>
        <taxon>Eukaryota</taxon>
        <taxon>Sar</taxon>
        <taxon>Stramenopiles</taxon>
        <taxon>Ochrophyta</taxon>
        <taxon>Bacillariophyta</taxon>
        <taxon>Coscinodiscophyceae</taxon>
        <taxon>Thalassiosirophycidae</taxon>
        <taxon>Thalassiosirales</taxon>
        <taxon>Thalassiosiraceae</taxon>
        <taxon>Thalassiosira</taxon>
    </lineage>
</organism>
<evidence type="ECO:0000259" key="3">
    <source>
        <dbReference type="SMART" id="SM00385"/>
    </source>
</evidence>
<dbReference type="InterPro" id="IPR006671">
    <property type="entry name" value="Cyclin_N"/>
</dbReference>
<feature type="domain" description="Cyclin-like" evidence="3">
    <location>
        <begin position="49"/>
        <end position="139"/>
    </location>
</feature>
<dbReference type="InterPro" id="IPR013763">
    <property type="entry name" value="Cyclin-like_dom"/>
</dbReference>
<feature type="compositionally biased region" description="Polar residues" evidence="2">
    <location>
        <begin position="436"/>
        <end position="446"/>
    </location>
</feature>
<dbReference type="InterPro" id="IPR036915">
    <property type="entry name" value="Cyclin-like_sf"/>
</dbReference>
<dbReference type="SUPFAM" id="SSF47954">
    <property type="entry name" value="Cyclin-like"/>
    <property type="match status" value="1"/>
</dbReference>
<feature type="region of interest" description="Disordered" evidence="2">
    <location>
        <begin position="339"/>
        <end position="411"/>
    </location>
</feature>
<reference evidence="4 5" key="1">
    <citation type="journal article" date="2012" name="Genome Biol.">
        <title>Genome and low-iron response of an oceanic diatom adapted to chronic iron limitation.</title>
        <authorList>
            <person name="Lommer M."/>
            <person name="Specht M."/>
            <person name="Roy A.S."/>
            <person name="Kraemer L."/>
            <person name="Andreson R."/>
            <person name="Gutowska M.A."/>
            <person name="Wolf J."/>
            <person name="Bergner S.V."/>
            <person name="Schilhabel M.B."/>
            <person name="Klostermeier U.C."/>
            <person name="Beiko R.G."/>
            <person name="Rosenstiel P."/>
            <person name="Hippler M."/>
            <person name="Laroche J."/>
        </authorList>
    </citation>
    <scope>NUCLEOTIDE SEQUENCE [LARGE SCALE GENOMIC DNA]</scope>
    <source>
        <strain evidence="4 5">CCMP1005</strain>
    </source>
</reference>
<sequence>MVLSETTTSTTEAALSVMLEKEQHSYQRSPPNPLVPLAEYTQDRPLLVNWCRRLVGQGNFRSPGELVQTAMALADKYMSGRHLRTYMKDHYQLIVVACLNIAMKTDSPAKAPSYKELSGICQGAYTPEEIASEEMCILQILAWYVHPPTASQVANHILAIVKDSTTFAGRDWELLVDRVHQLIDVSILDLDLSVRRPSTVAMAAILVSAKALDGRDIRQRTLRATFFIMNMLDFDSACEIDSIHTNLSYIDKKCVLGMTEPRTSQGKSPQSFRAVTPSQAQMASPSVQFTDHQVHGRHDIIGSTLELRTSARLPAPRASMKFLRLDNPLATVEVASSCGGGADIRREGGKFADNRRVDMVPSPSSASKRSSSTPEGGTRRTRAKVQPHSPLLGLSQGRTSMSNGNARVSSSPLTAALVRRASLDAAAKDGGAVDSNPASESRNRTPPQSPARGLPRSTECTPVVG</sequence>
<proteinExistence type="inferred from homology"/>
<feature type="compositionally biased region" description="Basic and acidic residues" evidence="2">
    <location>
        <begin position="343"/>
        <end position="358"/>
    </location>
</feature>
<evidence type="ECO:0000256" key="2">
    <source>
        <dbReference type="SAM" id="MobiDB-lite"/>
    </source>
</evidence>
<dbReference type="SMART" id="SM00385">
    <property type="entry name" value="CYCLIN"/>
    <property type="match status" value="1"/>
</dbReference>
<dbReference type="OrthoDB" id="56529at2759"/>
<dbReference type="PANTHER" id="PTHR10177">
    <property type="entry name" value="CYCLINS"/>
    <property type="match status" value="1"/>
</dbReference>
<dbReference type="EMBL" id="AGNL01014274">
    <property type="protein sequence ID" value="EJK66782.1"/>
    <property type="molecule type" value="Genomic_DNA"/>
</dbReference>
<evidence type="ECO:0000313" key="4">
    <source>
        <dbReference type="EMBL" id="EJK66782.1"/>
    </source>
</evidence>
<accession>K0T8I5</accession>
<keyword evidence="5" id="KW-1185">Reference proteome</keyword>
<feature type="compositionally biased region" description="Polar residues" evidence="2">
    <location>
        <begin position="396"/>
        <end position="411"/>
    </location>
</feature>
<evidence type="ECO:0000313" key="5">
    <source>
        <dbReference type="Proteomes" id="UP000266841"/>
    </source>
</evidence>
<keyword evidence="1" id="KW-0195">Cyclin</keyword>
<comment type="caution">
    <text evidence="4">The sequence shown here is derived from an EMBL/GenBank/DDBJ whole genome shotgun (WGS) entry which is preliminary data.</text>
</comment>
<evidence type="ECO:0000256" key="1">
    <source>
        <dbReference type="RuleBase" id="RU000383"/>
    </source>
</evidence>
<dbReference type="Pfam" id="PF00134">
    <property type="entry name" value="Cyclin_N"/>
    <property type="match status" value="1"/>
</dbReference>
<feature type="region of interest" description="Disordered" evidence="2">
    <location>
        <begin position="426"/>
        <end position="465"/>
    </location>
</feature>
<dbReference type="InterPro" id="IPR039361">
    <property type="entry name" value="Cyclin"/>
</dbReference>
<dbReference type="Proteomes" id="UP000266841">
    <property type="component" value="Unassembled WGS sequence"/>
</dbReference>
<feature type="compositionally biased region" description="Low complexity" evidence="2">
    <location>
        <begin position="361"/>
        <end position="374"/>
    </location>
</feature>
<dbReference type="Gene3D" id="1.10.472.10">
    <property type="entry name" value="Cyclin-like"/>
    <property type="match status" value="2"/>
</dbReference>
<dbReference type="AlphaFoldDB" id="K0T8I5"/>
<comment type="similarity">
    <text evidence="1">Belongs to the cyclin family.</text>
</comment>
<protein>
    <recommendedName>
        <fullName evidence="3">Cyclin-like domain-containing protein</fullName>
    </recommendedName>
</protein>
<name>K0T8I5_THAOC</name>